<comment type="similarity">
    <text evidence="2">Belongs to the sphingomyelin synthase family.</text>
</comment>
<dbReference type="GO" id="GO:0000139">
    <property type="term" value="C:Golgi membrane"/>
    <property type="evidence" value="ECO:0007669"/>
    <property type="project" value="TreeGrafter"/>
</dbReference>
<protein>
    <recommendedName>
        <fullName evidence="10">Sphingomyelin synthase-like domain-containing protein</fullName>
    </recommendedName>
</protein>
<dbReference type="AlphaFoldDB" id="A0A976FKK0"/>
<evidence type="ECO:0000256" key="9">
    <source>
        <dbReference type="SAM" id="Phobius"/>
    </source>
</evidence>
<evidence type="ECO:0000256" key="1">
    <source>
        <dbReference type="ARBA" id="ARBA00004141"/>
    </source>
</evidence>
<keyword evidence="6 9" id="KW-1133">Transmembrane helix</keyword>
<gene>
    <name evidence="11" type="ORF">CCR75_000305</name>
</gene>
<dbReference type="Proteomes" id="UP000294530">
    <property type="component" value="Unassembled WGS sequence"/>
</dbReference>
<evidence type="ECO:0000256" key="4">
    <source>
        <dbReference type="ARBA" id="ARBA00022692"/>
    </source>
</evidence>
<feature type="domain" description="Sphingomyelin synthase-like" evidence="10">
    <location>
        <begin position="192"/>
        <end position="260"/>
    </location>
</feature>
<comment type="subcellular location">
    <subcellularLocation>
        <location evidence="1">Membrane</location>
        <topology evidence="1">Multi-pass membrane protein</topology>
    </subcellularLocation>
</comment>
<name>A0A976FKK0_BRELC</name>
<feature type="transmembrane region" description="Helical" evidence="9">
    <location>
        <begin position="245"/>
        <end position="265"/>
    </location>
</feature>
<sequence>MGRRWQLRNKENFINYVKLELQLLSKEWMIILPCVIMQYVHAIFHNLAYYIQGRYLSTEQRFTLHDLGFELMPELTGFQSDISEYLVFAAIFGPAIILVLTIPLFRQEPGRPRYLVIVLKRTLMQISICLVFRIISFLVTALPGSADHCELKFNDACLAANPNDPVLCVIPNPDFDPPDSTEIFTRLNALKGCGDLMFSSHTIYTVSLILTVWKYWPNKYGISIMVCVQIAIAFLIVASRKHYTLDVFTALYAVPLFWLALEAYYKDINNKDMKLTVKTIYDFYQVDVTSDANDGMVPLHTSDLLPPQAVPLNSVHVALTEEDSQSGNTSFQRKNSV</sequence>
<proteinExistence type="inferred from homology"/>
<keyword evidence="12" id="KW-1185">Reference proteome</keyword>
<dbReference type="GO" id="GO:0046513">
    <property type="term" value="P:ceramide biosynthetic process"/>
    <property type="evidence" value="ECO:0007669"/>
    <property type="project" value="TreeGrafter"/>
</dbReference>
<dbReference type="KEGG" id="blac:94344084"/>
<reference evidence="11 12" key="1">
    <citation type="journal article" date="2021" name="Genome Biol.">
        <title>AFLAP: assembly-free linkage analysis pipeline using k-mers from genome sequencing data.</title>
        <authorList>
            <person name="Fletcher K."/>
            <person name="Zhang L."/>
            <person name="Gil J."/>
            <person name="Han R."/>
            <person name="Cavanaugh K."/>
            <person name="Michelmore R."/>
        </authorList>
    </citation>
    <scope>NUCLEOTIDE SEQUENCE [LARGE SCALE GENOMIC DNA]</scope>
    <source>
        <strain evidence="11 12">SF5</strain>
    </source>
</reference>
<dbReference type="Pfam" id="PF14360">
    <property type="entry name" value="PAP2_C"/>
    <property type="match status" value="1"/>
</dbReference>
<dbReference type="PANTHER" id="PTHR21290:SF62">
    <property type="entry name" value="PHOSPHATIDYLINOSITOL:CERAMIDE INOSITOLPHOSPHOTRANSFERASE 1-RELATED"/>
    <property type="match status" value="1"/>
</dbReference>
<dbReference type="InterPro" id="IPR045221">
    <property type="entry name" value="Sphingomyelin_synth-like"/>
</dbReference>
<dbReference type="GO" id="GO:0005789">
    <property type="term" value="C:endoplasmic reticulum membrane"/>
    <property type="evidence" value="ECO:0007669"/>
    <property type="project" value="TreeGrafter"/>
</dbReference>
<evidence type="ECO:0000313" key="11">
    <source>
        <dbReference type="EMBL" id="TDH68540.1"/>
    </source>
</evidence>
<dbReference type="GeneID" id="94344084"/>
<keyword evidence="3" id="KW-0808">Transferase</keyword>
<dbReference type="GO" id="GO:0005886">
    <property type="term" value="C:plasma membrane"/>
    <property type="evidence" value="ECO:0007669"/>
    <property type="project" value="TreeGrafter"/>
</dbReference>
<dbReference type="GO" id="GO:0047493">
    <property type="term" value="F:ceramide cholinephosphotransferase activity"/>
    <property type="evidence" value="ECO:0007669"/>
    <property type="project" value="TreeGrafter"/>
</dbReference>
<dbReference type="InterPro" id="IPR025749">
    <property type="entry name" value="Sphingomyelin_synth-like_dom"/>
</dbReference>
<dbReference type="OrthoDB" id="422827at2759"/>
<evidence type="ECO:0000256" key="7">
    <source>
        <dbReference type="ARBA" id="ARBA00023098"/>
    </source>
</evidence>
<evidence type="ECO:0000313" key="12">
    <source>
        <dbReference type="Proteomes" id="UP000294530"/>
    </source>
</evidence>
<accession>A0A976FKK0</accession>
<dbReference type="PANTHER" id="PTHR21290">
    <property type="entry name" value="SPHINGOMYELIN SYNTHETASE"/>
    <property type="match status" value="1"/>
</dbReference>
<organism evidence="11 12">
    <name type="scientific">Bremia lactucae</name>
    <name type="common">Lettuce downy mildew</name>
    <dbReference type="NCBI Taxonomy" id="4779"/>
    <lineage>
        <taxon>Eukaryota</taxon>
        <taxon>Sar</taxon>
        <taxon>Stramenopiles</taxon>
        <taxon>Oomycota</taxon>
        <taxon>Peronosporomycetes</taxon>
        <taxon>Peronosporales</taxon>
        <taxon>Peronosporaceae</taxon>
        <taxon>Bremia</taxon>
    </lineage>
</organism>
<dbReference type="EMBL" id="SHOA02000016">
    <property type="protein sequence ID" value="TDH68540.1"/>
    <property type="molecule type" value="Genomic_DNA"/>
</dbReference>
<comment type="caution">
    <text evidence="11">The sequence shown here is derived from an EMBL/GenBank/DDBJ whole genome shotgun (WGS) entry which is preliminary data.</text>
</comment>
<dbReference type="RefSeq" id="XP_067818039.1">
    <property type="nucleotide sequence ID" value="XM_067958413.1"/>
</dbReference>
<evidence type="ECO:0000256" key="2">
    <source>
        <dbReference type="ARBA" id="ARBA00005441"/>
    </source>
</evidence>
<feature type="transmembrane region" description="Helical" evidence="9">
    <location>
        <begin position="196"/>
        <end position="213"/>
    </location>
</feature>
<dbReference type="GO" id="GO:0033188">
    <property type="term" value="F:sphingomyelin synthase activity"/>
    <property type="evidence" value="ECO:0007669"/>
    <property type="project" value="TreeGrafter"/>
</dbReference>
<evidence type="ECO:0000256" key="5">
    <source>
        <dbReference type="ARBA" id="ARBA00022919"/>
    </source>
</evidence>
<keyword evidence="8 9" id="KW-0472">Membrane</keyword>
<feature type="transmembrane region" description="Helical" evidence="9">
    <location>
        <begin position="28"/>
        <end position="51"/>
    </location>
</feature>
<feature type="transmembrane region" description="Helical" evidence="9">
    <location>
        <begin position="126"/>
        <end position="146"/>
    </location>
</feature>
<evidence type="ECO:0000256" key="8">
    <source>
        <dbReference type="ARBA" id="ARBA00023136"/>
    </source>
</evidence>
<keyword evidence="4 9" id="KW-0812">Transmembrane</keyword>
<evidence type="ECO:0000259" key="10">
    <source>
        <dbReference type="Pfam" id="PF14360"/>
    </source>
</evidence>
<keyword evidence="7" id="KW-0443">Lipid metabolism</keyword>
<evidence type="ECO:0000256" key="6">
    <source>
        <dbReference type="ARBA" id="ARBA00022989"/>
    </source>
</evidence>
<feature type="transmembrane region" description="Helical" evidence="9">
    <location>
        <begin position="220"/>
        <end position="239"/>
    </location>
</feature>
<evidence type="ECO:0000256" key="3">
    <source>
        <dbReference type="ARBA" id="ARBA00022679"/>
    </source>
</evidence>
<keyword evidence="5" id="KW-0746">Sphingolipid metabolism</keyword>
<feature type="transmembrane region" description="Helical" evidence="9">
    <location>
        <begin position="85"/>
        <end position="105"/>
    </location>
</feature>